<dbReference type="EMBL" id="CP146275">
    <property type="protein sequence ID" value="WWT31387.1"/>
    <property type="molecule type" value="Genomic_DNA"/>
</dbReference>
<sequence length="382" mass="41496">MTSALLPSGSTPWERVLADGMVPAVAIGAGIDDIVGAKLNQPTTSMLPFLIWEYGLGELTPYVPGIHELIDEGLTWQRLRGTVSAVAIGLGWVGYSAAIEEALSARRFWNSFQLRFDALPVADVPDLERIEAVTRLSVPLRSHLRRGVHHYDVVAAQGDHSVIDASYLDHESGTATTPGGTLWSFGRTTEIAYELGKAELEAAGVWIEPDWQLPIDASPAWIGVETAWTRVATPWVSGGAEAIRERAIISALTDGELFLRFYDDAGQIVGHRKCRVVRRVWSEADGEYRFAGTTYGCQDLATRIYVEALTQFGDVDEVVGDTVALVFGGTRGPDVKPGRLWLEPAELVGGHELAESPFGHGLRTTVREQVKFLLSLAAPAPP</sequence>
<organism evidence="1 2">
    <name type="scientific">Pelagibacterium nitratireducens</name>
    <dbReference type="NCBI Taxonomy" id="1046114"/>
    <lineage>
        <taxon>Bacteria</taxon>
        <taxon>Pseudomonadati</taxon>
        <taxon>Pseudomonadota</taxon>
        <taxon>Alphaproteobacteria</taxon>
        <taxon>Hyphomicrobiales</taxon>
        <taxon>Devosiaceae</taxon>
        <taxon>Pelagibacterium</taxon>
    </lineage>
</organism>
<dbReference type="InterPro" id="IPR006521">
    <property type="entry name" value="Tail_protein_I"/>
</dbReference>
<reference evidence="1 2" key="1">
    <citation type="submission" date="2024-02" db="EMBL/GenBank/DDBJ databases">
        <title>Complete genome sequence of Pelagibacterium nitratireducens ZH15.</title>
        <authorList>
            <person name="Zhao L.H."/>
        </authorList>
    </citation>
    <scope>NUCLEOTIDE SEQUENCE [LARGE SCALE GENOMIC DNA]</scope>
    <source>
        <strain evidence="1 2">ZH15</strain>
    </source>
</reference>
<dbReference type="RefSeq" id="WP_338606857.1">
    <property type="nucleotide sequence ID" value="NZ_CP146275.1"/>
</dbReference>
<dbReference type="Proteomes" id="UP001369958">
    <property type="component" value="Chromosome"/>
</dbReference>
<gene>
    <name evidence="1" type="ORF">V6617_10100</name>
</gene>
<evidence type="ECO:0000313" key="2">
    <source>
        <dbReference type="Proteomes" id="UP001369958"/>
    </source>
</evidence>
<dbReference type="Pfam" id="PF09684">
    <property type="entry name" value="Tail_P2_I"/>
    <property type="match status" value="1"/>
</dbReference>
<proteinExistence type="predicted"/>
<keyword evidence="2" id="KW-1185">Reference proteome</keyword>
<accession>A0ABZ2I2K6</accession>
<evidence type="ECO:0000313" key="1">
    <source>
        <dbReference type="EMBL" id="WWT31387.1"/>
    </source>
</evidence>
<name>A0ABZ2I2K6_9HYPH</name>
<protein>
    <submittedName>
        <fullName evidence="1">Phage tail protein</fullName>
    </submittedName>
</protein>